<accession>X0UJ28</accession>
<sequence>GLNSPFRADYVGKFLPTSKREVIQVQLKEIDKSDEVLITEPPGMK</sequence>
<gene>
    <name evidence="1" type="ORF">S01H1_38506</name>
</gene>
<dbReference type="AlphaFoldDB" id="X0UJ28"/>
<comment type="caution">
    <text evidence="1">The sequence shown here is derived from an EMBL/GenBank/DDBJ whole genome shotgun (WGS) entry which is preliminary data.</text>
</comment>
<evidence type="ECO:0000313" key="1">
    <source>
        <dbReference type="EMBL" id="GAG05610.1"/>
    </source>
</evidence>
<reference evidence="1" key="1">
    <citation type="journal article" date="2014" name="Front. Microbiol.">
        <title>High frequency of phylogenetically diverse reductive dehalogenase-homologous genes in deep subseafloor sedimentary metagenomes.</title>
        <authorList>
            <person name="Kawai M."/>
            <person name="Futagami T."/>
            <person name="Toyoda A."/>
            <person name="Takaki Y."/>
            <person name="Nishi S."/>
            <person name="Hori S."/>
            <person name="Arai W."/>
            <person name="Tsubouchi T."/>
            <person name="Morono Y."/>
            <person name="Uchiyama I."/>
            <person name="Ito T."/>
            <person name="Fujiyama A."/>
            <person name="Inagaki F."/>
            <person name="Takami H."/>
        </authorList>
    </citation>
    <scope>NUCLEOTIDE SEQUENCE</scope>
    <source>
        <strain evidence="1">Expedition CK06-06</strain>
    </source>
</reference>
<organism evidence="1">
    <name type="scientific">marine sediment metagenome</name>
    <dbReference type="NCBI Taxonomy" id="412755"/>
    <lineage>
        <taxon>unclassified sequences</taxon>
        <taxon>metagenomes</taxon>
        <taxon>ecological metagenomes</taxon>
    </lineage>
</organism>
<protein>
    <submittedName>
        <fullName evidence="1">Uncharacterized protein</fullName>
    </submittedName>
</protein>
<name>X0UJ28_9ZZZZ</name>
<feature type="non-terminal residue" evidence="1">
    <location>
        <position position="1"/>
    </location>
</feature>
<proteinExistence type="predicted"/>
<dbReference type="Gene3D" id="3.40.50.2020">
    <property type="match status" value="1"/>
</dbReference>
<dbReference type="EMBL" id="BARS01024243">
    <property type="protein sequence ID" value="GAG05610.1"/>
    <property type="molecule type" value="Genomic_DNA"/>
</dbReference>
<dbReference type="InterPro" id="IPR029057">
    <property type="entry name" value="PRTase-like"/>
</dbReference>